<dbReference type="AlphaFoldDB" id="A0A1X9NNZ7"/>
<keyword evidence="1" id="KW-0732">Signal</keyword>
<proteinExistence type="predicted"/>
<accession>A0A1X9NNZ7</accession>
<organism evidence="3 4">
    <name type="scientific">Oceanicoccus sagamiensis</name>
    <dbReference type="NCBI Taxonomy" id="716816"/>
    <lineage>
        <taxon>Bacteria</taxon>
        <taxon>Pseudomonadati</taxon>
        <taxon>Pseudomonadota</taxon>
        <taxon>Gammaproteobacteria</taxon>
        <taxon>Cellvibrionales</taxon>
        <taxon>Spongiibacteraceae</taxon>
        <taxon>Oceanicoccus</taxon>
    </lineage>
</organism>
<sequence length="213" mass="21935">MLFTMKTALKAAAAACVLAASSQAISVPFLSTTDDVCTTTATVGPCQLVEINAHNAWQPAVGDAQWVSSVDSGAPGSVQVPNDAVNPFLTITETFTLSGSGNLTFDIWADDTARVSLNGDVKFLENTSQSTCADGIIGCEPGENGSFDWDLAAGTHTVTFEIFQIGSGPAGVMYNGNYTLDTVNVNNPVPEPGSLALLALGLAGLGMTRKKAA</sequence>
<dbReference type="KEGG" id="osg:BST96_16775"/>
<dbReference type="EMBL" id="CP019343">
    <property type="protein sequence ID" value="ARN75613.1"/>
    <property type="molecule type" value="Genomic_DNA"/>
</dbReference>
<evidence type="ECO:0000313" key="3">
    <source>
        <dbReference type="EMBL" id="ARN75613.1"/>
    </source>
</evidence>
<dbReference type="InterPro" id="IPR013424">
    <property type="entry name" value="Ice-binding_C"/>
</dbReference>
<reference evidence="3 4" key="1">
    <citation type="submission" date="2016-11" db="EMBL/GenBank/DDBJ databases">
        <title>Trade-off between light-utilization and light-protection in marine flavobacteria.</title>
        <authorList>
            <person name="Kumagai Y."/>
        </authorList>
    </citation>
    <scope>NUCLEOTIDE SEQUENCE [LARGE SCALE GENOMIC DNA]</scope>
    <source>
        <strain evidence="3 4">NBRC 107125</strain>
    </source>
</reference>
<dbReference type="Pfam" id="PF07589">
    <property type="entry name" value="PEP-CTERM"/>
    <property type="match status" value="1"/>
</dbReference>
<name>A0A1X9NNZ7_9GAMM</name>
<keyword evidence="4" id="KW-1185">Reference proteome</keyword>
<protein>
    <recommendedName>
        <fullName evidence="2">Ice-binding protein C-terminal domain-containing protein</fullName>
    </recommendedName>
</protein>
<evidence type="ECO:0000313" key="4">
    <source>
        <dbReference type="Proteomes" id="UP000193450"/>
    </source>
</evidence>
<feature type="chain" id="PRO_5012620737" description="Ice-binding protein C-terminal domain-containing protein" evidence="1">
    <location>
        <begin position="27"/>
        <end position="213"/>
    </location>
</feature>
<evidence type="ECO:0000256" key="1">
    <source>
        <dbReference type="SAM" id="SignalP"/>
    </source>
</evidence>
<dbReference type="RefSeq" id="WP_206045359.1">
    <property type="nucleotide sequence ID" value="NZ_CP019343.1"/>
</dbReference>
<evidence type="ECO:0000259" key="2">
    <source>
        <dbReference type="Pfam" id="PF07589"/>
    </source>
</evidence>
<feature type="domain" description="Ice-binding protein C-terminal" evidence="2">
    <location>
        <begin position="188"/>
        <end position="210"/>
    </location>
</feature>
<dbReference type="NCBIfam" id="TIGR02595">
    <property type="entry name" value="PEP_CTERM"/>
    <property type="match status" value="1"/>
</dbReference>
<dbReference type="STRING" id="716816.BST96_16775"/>
<dbReference type="Proteomes" id="UP000193450">
    <property type="component" value="Chromosome"/>
</dbReference>
<feature type="signal peptide" evidence="1">
    <location>
        <begin position="1"/>
        <end position="26"/>
    </location>
</feature>
<gene>
    <name evidence="3" type="ORF">BST96_16775</name>
</gene>